<feature type="region of interest" description="Disordered" evidence="1">
    <location>
        <begin position="367"/>
        <end position="389"/>
    </location>
</feature>
<name>A0A4U7KP26_9BASI</name>
<dbReference type="Proteomes" id="UP000306050">
    <property type="component" value="Chromosome SGRAM_5"/>
</dbReference>
<protein>
    <submittedName>
        <fullName evidence="3">Uncharacterized protein</fullName>
    </submittedName>
</protein>
<comment type="caution">
    <text evidence="3">The sequence shown here is derived from an EMBL/GenBank/DDBJ whole genome shotgun (WGS) entry which is preliminary data.</text>
</comment>
<reference evidence="3 4" key="1">
    <citation type="submission" date="2019-05" db="EMBL/GenBank/DDBJ databases">
        <title>Sporisorium graminicola CBS 10092 draft sequencing and annotation.</title>
        <authorList>
            <person name="Solano-Gonzalez S."/>
            <person name="Caddick M.X."/>
            <person name="Darby A."/>
        </authorList>
    </citation>
    <scope>NUCLEOTIDE SEQUENCE [LARGE SCALE GENOMIC DNA]</scope>
    <source>
        <strain evidence="3 4">CBS 10092</strain>
    </source>
</reference>
<evidence type="ECO:0000313" key="3">
    <source>
        <dbReference type="EMBL" id="TKY85953.1"/>
    </source>
</evidence>
<dbReference type="EMBL" id="SRRM01000018">
    <property type="protein sequence ID" value="TKY85953.1"/>
    <property type="molecule type" value="Genomic_DNA"/>
</dbReference>
<feature type="chain" id="PRO_5020249303" evidence="2">
    <location>
        <begin position="26"/>
        <end position="476"/>
    </location>
</feature>
<dbReference type="RefSeq" id="XP_029737938.1">
    <property type="nucleotide sequence ID" value="XM_029885372.1"/>
</dbReference>
<organism evidence="3 4">
    <name type="scientific">Sporisorium graminicola</name>
    <dbReference type="NCBI Taxonomy" id="280036"/>
    <lineage>
        <taxon>Eukaryota</taxon>
        <taxon>Fungi</taxon>
        <taxon>Dikarya</taxon>
        <taxon>Basidiomycota</taxon>
        <taxon>Ustilaginomycotina</taxon>
        <taxon>Ustilaginomycetes</taxon>
        <taxon>Ustilaginales</taxon>
        <taxon>Ustilaginaceae</taxon>
        <taxon>Sporisorium</taxon>
    </lineage>
</organism>
<dbReference type="OrthoDB" id="2556009at2759"/>
<evidence type="ECO:0000256" key="1">
    <source>
        <dbReference type="SAM" id="MobiDB-lite"/>
    </source>
</evidence>
<evidence type="ECO:0000256" key="2">
    <source>
        <dbReference type="SAM" id="SignalP"/>
    </source>
</evidence>
<evidence type="ECO:0000313" key="4">
    <source>
        <dbReference type="Proteomes" id="UP000306050"/>
    </source>
</evidence>
<sequence length="476" mass="46807">MRVEISLNMTKLLAVLLVVMPFVLAIEMSQSSELRHQIPRMMRSQRRSVASWLTHISSKASDWVFGSVPNPVSDPKSIPKSEVSGVAVLPQMPYPYATGMIPRLASETLSGNGLPGGWMCTHVSPPAGEDEDDYDDDGRAGVGARGLQPGSQGGAAGGLGGGAGGGLAGGAGIFGGGFGGGTGVGVGTGPGGGGNGHGYAGAAGAGGGAGYGGVPGAGGGYVGGLQGSGNGGGVGTGVGPDVGGGMESGLGAGAGMGGGVGAGNDMGLGAGGGGAGGFVGGGGTAVGTGVGAGLGAGASTGLGGAGTPNPQVGYIRYNGQLMTIDQYQQALAAASSGGTPSPAGLSRRDIYQPDTSAVFLNTFKHKRQAAESSSPGGNADEGAEAKNRKQPAKVLMCINGDPAVPPIKFDTMSGLRIRDPAAQQDGVVEITNLPNYQMPWMAFLPTADMWNEQQQLMIAQEKVIENNMTTGPPPQR</sequence>
<feature type="region of interest" description="Disordered" evidence="1">
    <location>
        <begin position="124"/>
        <end position="157"/>
    </location>
</feature>
<feature type="signal peptide" evidence="2">
    <location>
        <begin position="1"/>
        <end position="25"/>
    </location>
</feature>
<keyword evidence="2" id="KW-0732">Signal</keyword>
<keyword evidence="4" id="KW-1185">Reference proteome</keyword>
<dbReference type="AlphaFoldDB" id="A0A4U7KP26"/>
<dbReference type="PANTHER" id="PTHR40903">
    <property type="entry name" value="GLYCINE-RICH CELL WALL STRUCTURAL PROTEIN 1-LIKE"/>
    <property type="match status" value="1"/>
</dbReference>
<accession>A0A4U7KP26</accession>
<dbReference type="KEGG" id="sgra:EX895_004778"/>
<dbReference type="PANTHER" id="PTHR40903:SF1">
    <property type="entry name" value="HYPHALLY REGULATED CELL WALL PROTEIN 3"/>
    <property type="match status" value="1"/>
</dbReference>
<proteinExistence type="predicted"/>
<gene>
    <name evidence="3" type="ORF">EX895_004778</name>
</gene>
<dbReference type="GeneID" id="40727673"/>